<dbReference type="SUPFAM" id="SSF53098">
    <property type="entry name" value="Ribonuclease H-like"/>
    <property type="match status" value="1"/>
</dbReference>
<keyword evidence="2" id="KW-0269">Exonuclease</keyword>
<organism evidence="2 3">
    <name type="scientific">Roseibium alexandrii</name>
    <dbReference type="NCBI Taxonomy" id="388408"/>
    <lineage>
        <taxon>Bacteria</taxon>
        <taxon>Pseudomonadati</taxon>
        <taxon>Pseudomonadota</taxon>
        <taxon>Alphaproteobacteria</taxon>
        <taxon>Hyphomicrobiales</taxon>
        <taxon>Stappiaceae</taxon>
        <taxon>Roseibium</taxon>
    </lineage>
</organism>
<dbReference type="InterPro" id="IPR036397">
    <property type="entry name" value="RNaseH_sf"/>
</dbReference>
<dbReference type="Pfam" id="PF00929">
    <property type="entry name" value="RNase_T"/>
    <property type="match status" value="1"/>
</dbReference>
<dbReference type="InterPro" id="IPR012337">
    <property type="entry name" value="RNaseH-like_sf"/>
</dbReference>
<dbReference type="InterPro" id="IPR013520">
    <property type="entry name" value="Ribonucl_H"/>
</dbReference>
<keyword evidence="2" id="KW-0540">Nuclease</keyword>
<dbReference type="STRING" id="388408.LAX5112_01273"/>
<dbReference type="SMART" id="SM00479">
    <property type="entry name" value="EXOIII"/>
    <property type="match status" value="1"/>
</dbReference>
<dbReference type="EMBL" id="CXWD01000004">
    <property type="protein sequence ID" value="CTQ67218.1"/>
    <property type="molecule type" value="Genomic_DNA"/>
</dbReference>
<dbReference type="GO" id="GO:0006259">
    <property type="term" value="P:DNA metabolic process"/>
    <property type="evidence" value="ECO:0007669"/>
    <property type="project" value="UniProtKB-ARBA"/>
</dbReference>
<dbReference type="GO" id="GO:0003676">
    <property type="term" value="F:nucleic acid binding"/>
    <property type="evidence" value="ECO:0007669"/>
    <property type="project" value="InterPro"/>
</dbReference>
<gene>
    <name evidence="2" type="ORF">LAX5112_01273</name>
</gene>
<sequence>MRVMTCFDLETTGLPRDMRIDDPNYPRMVQLGGVTWSSDGKVHGRIQNYVRQEDKRTSKAAEKIHGITDRISGTRGIPEAVAIGWITNSLRYSTDVVGWSLDFDLSIVQAALIRFGKNPNEIIRPGIQRHDLKEIMTPMVGKTNEDGSQRWPTLSEGYEWTFGKPLYEEGALHDAVRDSEACREIFMELWTRGVLHDLERLVA</sequence>
<name>A0A0M6ZWS9_9HYPH</name>
<dbReference type="RefSeq" id="WP_082428939.1">
    <property type="nucleotide sequence ID" value="NZ_CXWD01000004.1"/>
</dbReference>
<dbReference type="OrthoDB" id="7865523at2"/>
<accession>A0A0M6ZWS9</accession>
<protein>
    <submittedName>
        <fullName evidence="2">Exonuclease</fullName>
    </submittedName>
</protein>
<evidence type="ECO:0000313" key="2">
    <source>
        <dbReference type="EMBL" id="CTQ67218.1"/>
    </source>
</evidence>
<dbReference type="AlphaFoldDB" id="A0A0M6ZWS9"/>
<evidence type="ECO:0000259" key="1">
    <source>
        <dbReference type="SMART" id="SM00479"/>
    </source>
</evidence>
<dbReference type="Gene3D" id="3.30.420.10">
    <property type="entry name" value="Ribonuclease H-like superfamily/Ribonuclease H"/>
    <property type="match status" value="1"/>
</dbReference>
<keyword evidence="3" id="KW-1185">Reference proteome</keyword>
<dbReference type="Proteomes" id="UP000053235">
    <property type="component" value="Unassembled WGS sequence"/>
</dbReference>
<dbReference type="GO" id="GO:0004527">
    <property type="term" value="F:exonuclease activity"/>
    <property type="evidence" value="ECO:0007669"/>
    <property type="project" value="UniProtKB-KW"/>
</dbReference>
<feature type="domain" description="Exonuclease" evidence="1">
    <location>
        <begin position="3"/>
        <end position="195"/>
    </location>
</feature>
<keyword evidence="2" id="KW-0378">Hydrolase</keyword>
<dbReference type="CDD" id="cd06127">
    <property type="entry name" value="DEDDh"/>
    <property type="match status" value="1"/>
</dbReference>
<reference evidence="3" key="1">
    <citation type="submission" date="2015-07" db="EMBL/GenBank/DDBJ databases">
        <authorList>
            <person name="Rodrigo-Torres Lidia"/>
            <person name="Arahal R.David."/>
        </authorList>
    </citation>
    <scope>NUCLEOTIDE SEQUENCE [LARGE SCALE GENOMIC DNA]</scope>
    <source>
        <strain evidence="3">CECT 5112</strain>
    </source>
</reference>
<proteinExistence type="predicted"/>
<evidence type="ECO:0000313" key="3">
    <source>
        <dbReference type="Proteomes" id="UP000053235"/>
    </source>
</evidence>